<comment type="caution">
    <text evidence="2">The sequence shown here is derived from an EMBL/GenBank/DDBJ whole genome shotgun (WGS) entry which is preliminary data.</text>
</comment>
<accession>A0AA41V2K0</accession>
<keyword evidence="1" id="KW-0472">Membrane</keyword>
<dbReference type="Proteomes" id="UP001177140">
    <property type="component" value="Unassembled WGS sequence"/>
</dbReference>
<dbReference type="PANTHER" id="PTHR34291">
    <property type="entry name" value="HYDROXYPROLINE-RICH GLYCOPROTEIN FAMILY PROTEIN"/>
    <property type="match status" value="1"/>
</dbReference>
<sequence length="138" mass="15168">MENQGTVSSHHMDASRPSIGFPLGTALLIIVIFCLSGVFSCCYHWEKLRSLRRSFASNSDLEANTPIKTSPTYPSLNINQRESLPVLMPGDNVPKFIAMPCPCEPPRALKTDAHVVDMDVKLSVAPTVIVYNHITRSG</sequence>
<evidence type="ECO:0000313" key="2">
    <source>
        <dbReference type="EMBL" id="MCL7029044.1"/>
    </source>
</evidence>
<evidence type="ECO:0008006" key="4">
    <source>
        <dbReference type="Google" id="ProtNLM"/>
    </source>
</evidence>
<evidence type="ECO:0000256" key="1">
    <source>
        <dbReference type="SAM" id="Phobius"/>
    </source>
</evidence>
<evidence type="ECO:0000313" key="3">
    <source>
        <dbReference type="Proteomes" id="UP001177140"/>
    </source>
</evidence>
<reference evidence="2" key="1">
    <citation type="submission" date="2022-03" db="EMBL/GenBank/DDBJ databases">
        <title>A functionally conserved STORR gene fusion in Papaver species that diverged 16.8 million years ago.</title>
        <authorList>
            <person name="Catania T."/>
        </authorList>
    </citation>
    <scope>NUCLEOTIDE SEQUENCE</scope>
    <source>
        <strain evidence="2">S-191538</strain>
    </source>
</reference>
<dbReference type="EMBL" id="JAJJMA010086256">
    <property type="protein sequence ID" value="MCL7029044.1"/>
    <property type="molecule type" value="Genomic_DNA"/>
</dbReference>
<feature type="transmembrane region" description="Helical" evidence="1">
    <location>
        <begin position="20"/>
        <end position="45"/>
    </location>
</feature>
<keyword evidence="3" id="KW-1185">Reference proteome</keyword>
<keyword evidence="1" id="KW-1133">Transmembrane helix</keyword>
<dbReference type="AlphaFoldDB" id="A0AA41V2K0"/>
<organism evidence="2 3">
    <name type="scientific">Papaver nudicaule</name>
    <name type="common">Iceland poppy</name>
    <dbReference type="NCBI Taxonomy" id="74823"/>
    <lineage>
        <taxon>Eukaryota</taxon>
        <taxon>Viridiplantae</taxon>
        <taxon>Streptophyta</taxon>
        <taxon>Embryophyta</taxon>
        <taxon>Tracheophyta</taxon>
        <taxon>Spermatophyta</taxon>
        <taxon>Magnoliopsida</taxon>
        <taxon>Ranunculales</taxon>
        <taxon>Papaveraceae</taxon>
        <taxon>Papaveroideae</taxon>
        <taxon>Papaver</taxon>
    </lineage>
</organism>
<dbReference type="PANTHER" id="PTHR34291:SF1">
    <property type="entry name" value="HYDROXYPROLINE-RICH GLYCOPROTEIN FAMILY PROTEIN"/>
    <property type="match status" value="1"/>
</dbReference>
<dbReference type="InterPro" id="IPR037699">
    <property type="entry name" value="At5g65660-like"/>
</dbReference>
<keyword evidence="1" id="KW-0812">Transmembrane</keyword>
<protein>
    <recommendedName>
        <fullName evidence="4">Hydroxyproline-rich glycoprotein family protein</fullName>
    </recommendedName>
</protein>
<proteinExistence type="predicted"/>
<name>A0AA41V2K0_PAPNU</name>
<gene>
    <name evidence="2" type="ORF">MKW94_009096</name>
</gene>
<feature type="non-terminal residue" evidence="2">
    <location>
        <position position="1"/>
    </location>
</feature>